<protein>
    <recommendedName>
        <fullName evidence="4">Transmembrane protein</fullName>
    </recommendedName>
</protein>
<gene>
    <name evidence="2" type="ORF">RHABOEDO_001474</name>
</gene>
<keyword evidence="3" id="KW-1185">Reference proteome</keyword>
<dbReference type="Proteomes" id="UP000826014">
    <property type="component" value="Chromosome"/>
</dbReference>
<organism evidence="2 3">
    <name type="scientific">Candidatus Rhabdochlamydia oedothoracis</name>
    <dbReference type="NCBI Taxonomy" id="2720720"/>
    <lineage>
        <taxon>Bacteria</taxon>
        <taxon>Pseudomonadati</taxon>
        <taxon>Chlamydiota</taxon>
        <taxon>Chlamydiia</taxon>
        <taxon>Parachlamydiales</taxon>
        <taxon>Candidatus Rhabdochlamydiaceae</taxon>
        <taxon>Candidatus Rhabdochlamydia</taxon>
    </lineage>
</organism>
<dbReference type="EMBL" id="CP075587">
    <property type="protein sequence ID" value="QYF49187.1"/>
    <property type="molecule type" value="Genomic_DNA"/>
</dbReference>
<evidence type="ECO:0000313" key="3">
    <source>
        <dbReference type="Proteomes" id="UP000826014"/>
    </source>
</evidence>
<accession>A0ABX8V1R8</accession>
<keyword evidence="1" id="KW-0472">Membrane</keyword>
<feature type="transmembrane region" description="Helical" evidence="1">
    <location>
        <begin position="393"/>
        <end position="418"/>
    </location>
</feature>
<evidence type="ECO:0000256" key="1">
    <source>
        <dbReference type="SAM" id="Phobius"/>
    </source>
</evidence>
<keyword evidence="1" id="KW-1133">Transmembrane helix</keyword>
<keyword evidence="1" id="KW-0812">Transmembrane</keyword>
<evidence type="ECO:0000313" key="2">
    <source>
        <dbReference type="EMBL" id="QYF49187.1"/>
    </source>
</evidence>
<name>A0ABX8V1R8_9BACT</name>
<proteinExistence type="predicted"/>
<feature type="transmembrane region" description="Helical" evidence="1">
    <location>
        <begin position="351"/>
        <end position="373"/>
    </location>
</feature>
<reference evidence="2 3" key="1">
    <citation type="journal article" date="2022" name="bioRxiv">
        <title>Ecology and evolution of chlamydial symbionts of arthropods.</title>
        <authorList>
            <person name="Halter T."/>
            <person name="Koestlbacher S."/>
            <person name="Collingro A."/>
            <person name="Sixt B.S."/>
            <person name="Toenshoff E.R."/>
            <person name="Hendrickx F."/>
            <person name="Kostanjsek R."/>
            <person name="Horn M."/>
        </authorList>
    </citation>
    <scope>NUCLEOTIDE SEQUENCE [LARGE SCALE GENOMIC DNA]</scope>
    <source>
        <strain evidence="2">W744xW776</strain>
    </source>
</reference>
<evidence type="ECO:0008006" key="4">
    <source>
        <dbReference type="Google" id="ProtNLM"/>
    </source>
</evidence>
<sequence>MSILSNILSFNNAKPDMPRFILERGLYNRILASSSFNKILPTNAIIFKPDMPRFILERGLYNRILASSSFSKILPTNAIIFKPDMPRFILERGLYNRILASSSFNKILPTTAIIFKPDMPRFILERGLYNRILASSSFSKILPTNAIIFKPDMPRFILERGLYNRILASSSFSKILPTNAIIFKPDTRVLAQPKPAATLIGSRFSYVYPISPIEREQSNQVETLISRVTKLNLPTITSLDEISSMGPILEAVHEEVETPPISLNLVGIITREFDLQALLSNPSTNTASRNNPSKQLPIQSSREKNLIRWILTSHDVCRLAVTVLHNFFDICCQKPEERNFINESLVPRIRYAGFTFSATAGVVYHVAIGILFTPLVAATLGQKKEINEIWYSYWAGASISAMGIFAGIFGMVSGNYLIHKTMEKSIPQFKRLLTRYLWRVQKICMRLNGVDFPQLRQEVKNVKTTAEMVFVTRKLVGIAKKSILVPIQTASLMGFKSTT</sequence>